<keyword evidence="2" id="KW-1133">Transmembrane helix</keyword>
<accession>A0A016TF14</accession>
<gene>
    <name evidence="3" type="primary">Acey_s0109.g94</name>
    <name evidence="3" type="ORF">Y032_0109g94</name>
</gene>
<organism evidence="3 4">
    <name type="scientific">Ancylostoma ceylanicum</name>
    <dbReference type="NCBI Taxonomy" id="53326"/>
    <lineage>
        <taxon>Eukaryota</taxon>
        <taxon>Metazoa</taxon>
        <taxon>Ecdysozoa</taxon>
        <taxon>Nematoda</taxon>
        <taxon>Chromadorea</taxon>
        <taxon>Rhabditida</taxon>
        <taxon>Rhabditina</taxon>
        <taxon>Rhabditomorpha</taxon>
        <taxon>Strongyloidea</taxon>
        <taxon>Ancylostomatidae</taxon>
        <taxon>Ancylostomatinae</taxon>
        <taxon>Ancylostoma</taxon>
    </lineage>
</organism>
<feature type="compositionally biased region" description="Basic and acidic residues" evidence="1">
    <location>
        <begin position="1"/>
        <end position="22"/>
    </location>
</feature>
<dbReference type="EMBL" id="JARK01001445">
    <property type="protein sequence ID" value="EYC01250.1"/>
    <property type="molecule type" value="Genomic_DNA"/>
</dbReference>
<name>A0A016TF14_9BILA</name>
<dbReference type="Proteomes" id="UP000024635">
    <property type="component" value="Unassembled WGS sequence"/>
</dbReference>
<comment type="caution">
    <text evidence="3">The sequence shown here is derived from an EMBL/GenBank/DDBJ whole genome shotgun (WGS) entry which is preliminary data.</text>
</comment>
<evidence type="ECO:0000313" key="3">
    <source>
        <dbReference type="EMBL" id="EYC01250.1"/>
    </source>
</evidence>
<feature type="region of interest" description="Disordered" evidence="1">
    <location>
        <begin position="1"/>
        <end position="30"/>
    </location>
</feature>
<keyword evidence="2" id="KW-0472">Membrane</keyword>
<keyword evidence="4" id="KW-1185">Reference proteome</keyword>
<sequence>MPGGPKDDRRPTHGPRYPHEVDDMGPPNYMGPPKEKDKVLIFTMIMIGIRKMSTILLIAVILPTMVAPFIVIRKLSSSPSSYYDNPSISPLKLMNSNAAFPRLTSKDMPDLPESFSTSAKRLSFSGIPYKAMIERLQYF</sequence>
<evidence type="ECO:0000313" key="4">
    <source>
        <dbReference type="Proteomes" id="UP000024635"/>
    </source>
</evidence>
<proteinExistence type="predicted"/>
<feature type="transmembrane region" description="Helical" evidence="2">
    <location>
        <begin position="54"/>
        <end position="72"/>
    </location>
</feature>
<dbReference type="AlphaFoldDB" id="A0A016TF14"/>
<evidence type="ECO:0000256" key="1">
    <source>
        <dbReference type="SAM" id="MobiDB-lite"/>
    </source>
</evidence>
<protein>
    <submittedName>
        <fullName evidence="3">Uncharacterized protein</fullName>
    </submittedName>
</protein>
<reference evidence="4" key="1">
    <citation type="journal article" date="2015" name="Nat. Genet.">
        <title>The genome and transcriptome of the zoonotic hookworm Ancylostoma ceylanicum identify infection-specific gene families.</title>
        <authorList>
            <person name="Schwarz E.M."/>
            <person name="Hu Y."/>
            <person name="Antoshechkin I."/>
            <person name="Miller M.M."/>
            <person name="Sternberg P.W."/>
            <person name="Aroian R.V."/>
        </authorList>
    </citation>
    <scope>NUCLEOTIDE SEQUENCE</scope>
    <source>
        <strain evidence="4">HY135</strain>
    </source>
</reference>
<keyword evidence="2" id="KW-0812">Transmembrane</keyword>
<dbReference type="OrthoDB" id="5849030at2759"/>
<evidence type="ECO:0000256" key="2">
    <source>
        <dbReference type="SAM" id="Phobius"/>
    </source>
</evidence>